<dbReference type="SUPFAM" id="SSF90123">
    <property type="entry name" value="ABC transporter transmembrane region"/>
    <property type="match status" value="2"/>
</dbReference>
<dbReference type="InterPro" id="IPR003593">
    <property type="entry name" value="AAA+_ATPase"/>
</dbReference>
<dbReference type="PROSITE" id="PS00211">
    <property type="entry name" value="ABC_TRANSPORTER_1"/>
    <property type="match status" value="2"/>
</dbReference>
<dbReference type="PROSITE" id="PS50929">
    <property type="entry name" value="ABC_TM1F"/>
    <property type="match status" value="2"/>
</dbReference>
<dbReference type="InterPro" id="IPR027417">
    <property type="entry name" value="P-loop_NTPase"/>
</dbReference>
<dbReference type="OrthoDB" id="6500128at2759"/>
<dbReference type="CDD" id="cd18578">
    <property type="entry name" value="ABC_6TM_Pgp_ABCB1_D2_like"/>
    <property type="match status" value="1"/>
</dbReference>
<dbReference type="SUPFAM" id="SSF52540">
    <property type="entry name" value="P-loop containing nucleoside triphosphate hydrolases"/>
    <property type="match status" value="2"/>
</dbReference>
<comment type="subcellular location">
    <subcellularLocation>
        <location evidence="1">Membrane</location>
        <topology evidence="1">Multi-pass membrane protein</topology>
    </subcellularLocation>
</comment>
<accession>A0A6G1HBI0</accession>
<dbReference type="Gene3D" id="3.40.50.300">
    <property type="entry name" value="P-loop containing nucleotide triphosphate hydrolases"/>
    <property type="match status" value="2"/>
</dbReference>
<dbReference type="PANTHER" id="PTHR24221:SF503">
    <property type="entry name" value="MITOCHONDRIAL POTASSIUM CHANNEL ATP-BINDING SUBUNIT"/>
    <property type="match status" value="1"/>
</dbReference>
<dbReference type="FunFam" id="3.40.50.300:FF:000913">
    <property type="entry name" value="ABC multidrug transporter SitT"/>
    <property type="match status" value="1"/>
</dbReference>
<keyword evidence="8 9" id="KW-0472">Membrane</keyword>
<feature type="transmembrane region" description="Helical" evidence="9">
    <location>
        <begin position="655"/>
        <end position="674"/>
    </location>
</feature>
<feature type="transmembrane region" description="Helical" evidence="9">
    <location>
        <begin position="508"/>
        <end position="532"/>
    </location>
</feature>
<comment type="similarity">
    <text evidence="3">Belongs to the ABC transporter superfamily. ABCB family. Multidrug resistance exporter (TC 3.A.1.201) subfamily.</text>
</comment>
<dbReference type="GO" id="GO:0016020">
    <property type="term" value="C:membrane"/>
    <property type="evidence" value="ECO:0007669"/>
    <property type="project" value="UniProtKB-SubCell"/>
</dbReference>
<feature type="domain" description="ABC transmembrane type-1" evidence="11">
    <location>
        <begin position="512"/>
        <end position="799"/>
    </location>
</feature>
<dbReference type="InterPro" id="IPR011527">
    <property type="entry name" value="ABC1_TM_dom"/>
</dbReference>
<keyword evidence="6" id="KW-0067">ATP-binding</keyword>
<feature type="transmembrane region" description="Helical" evidence="9">
    <location>
        <begin position="631"/>
        <end position="649"/>
    </location>
</feature>
<feature type="transmembrane region" description="Helical" evidence="9">
    <location>
        <begin position="552"/>
        <end position="579"/>
    </location>
</feature>
<gene>
    <name evidence="12" type="ORF">K402DRAFT_230817</name>
</gene>
<evidence type="ECO:0000256" key="2">
    <source>
        <dbReference type="ARBA" id="ARBA00005580"/>
    </source>
</evidence>
<dbReference type="EMBL" id="ML977142">
    <property type="protein sequence ID" value="KAF1990515.1"/>
    <property type="molecule type" value="Genomic_DNA"/>
</dbReference>
<keyword evidence="13" id="KW-1185">Reference proteome</keyword>
<sequence>METCSGHSNCHSVRRPCNQHYRSHGREKGDRAEQCQSGSCNVAEEVFSSIRTIRSLEAEGKLSAKYNGSLQQATAIAWSRLPIVGTQVGSYMFALYGAYALAFWYGMHLYAKHETKSSGAVITALFSIMIGVNAFSELATYLSAFSKVRSAGMELIKIVDSIPHETISPQWPGEEKTEVEGKQFDLFQQGICLKDISFHYPTRPETQALKEFSLTIRAGKTTALVGPSGSGKSTIVGLLLGWYEVSSGELTFGDTRMENLHVQRVRANIGLVQQSYLFTGTVFQNIAYGLAASPFEDLSDDVKREMVVGACKLSNAHDFIMRLPEGYDTSVGNRGTSLSGGQKQRLAIARAIVKNPPILILDEATSALDTRSEAVVQQALEKAGSNRTTLSIAHRLTTIKSADQIVVMRNGSIVEIGTHQSLRGLENSIYKRLWEAQEIKSLRASGNVYSNDEYHDGMSRLSAQEPLIKPKTPEEMDRPSIDEEAQTKPRIGPLTCIISIFVSQKKYWWAYLLLITGSAVGGALFPMQAYLYAKLITTFQLTGAALVSRSNFWAMIWFIVALVVAIAYFVIGGIGTALGETIAQYYRSRYFASFAAMPVSYFDSETNSPGALLSRLSADPDTVNSLAGSNLAVLITVLVSLVSTVALALAVGWKLALVVIFGSLPFIFGAGVIHERMENGFEEKAGKVFEASISFAAECVGAVWTVSALNMEALVERRFGALLTIQCKSSARYAAVAMIWFALSESIELLCMALAFWYGGHLMSFHEYSTTQFFIVFVAIIFGSQSTGQFFAHSSDLSKGLTSVRAILSQSATLHEPSSKQSLPPLNELDPKVPLIEFRNTSFSCPTRPFVLVLQNLNMKIYAGQFVALVGPSGCGKSTVIQLLERFYDNCRGDILIGGISVKDLEDSDVRKLFSLVSQEPTLYFGSIRYNVSLSVSDILSSEKLDRVLEQAQLSEFVASLPEGLDTEVELRGTALSGGQKQRVAIARALARDSPVLLLDEATSALDGESERKIQSAMVGDWEGRVSGAKSTGKIVVAVAHRLSTVQHADCIFVFNAGEVVEAGGNVELMERRGVYWGMCKAQTGLDG</sequence>
<dbReference type="AlphaFoldDB" id="A0A6G1HBI0"/>
<dbReference type="PROSITE" id="PS50893">
    <property type="entry name" value="ABC_TRANSPORTER_2"/>
    <property type="match status" value="2"/>
</dbReference>
<organism evidence="12 13">
    <name type="scientific">Aulographum hederae CBS 113979</name>
    <dbReference type="NCBI Taxonomy" id="1176131"/>
    <lineage>
        <taxon>Eukaryota</taxon>
        <taxon>Fungi</taxon>
        <taxon>Dikarya</taxon>
        <taxon>Ascomycota</taxon>
        <taxon>Pezizomycotina</taxon>
        <taxon>Dothideomycetes</taxon>
        <taxon>Pleosporomycetidae</taxon>
        <taxon>Aulographales</taxon>
        <taxon>Aulographaceae</taxon>
    </lineage>
</organism>
<evidence type="ECO:0000313" key="12">
    <source>
        <dbReference type="EMBL" id="KAF1990515.1"/>
    </source>
</evidence>
<dbReference type="SMART" id="SM00382">
    <property type="entry name" value="AAA"/>
    <property type="match status" value="2"/>
</dbReference>
<dbReference type="GO" id="GO:0016887">
    <property type="term" value="F:ATP hydrolysis activity"/>
    <property type="evidence" value="ECO:0007669"/>
    <property type="project" value="InterPro"/>
</dbReference>
<dbReference type="Pfam" id="PF00005">
    <property type="entry name" value="ABC_tran"/>
    <property type="match status" value="2"/>
</dbReference>
<dbReference type="FunFam" id="3.40.50.300:FF:000218">
    <property type="entry name" value="Multidrug ABC transporter ATP-binding protein"/>
    <property type="match status" value="1"/>
</dbReference>
<name>A0A6G1HBI0_9PEZI</name>
<feature type="transmembrane region" description="Helical" evidence="9">
    <location>
        <begin position="88"/>
        <end position="107"/>
    </location>
</feature>
<evidence type="ECO:0000313" key="13">
    <source>
        <dbReference type="Proteomes" id="UP000800041"/>
    </source>
</evidence>
<feature type="domain" description="ABC transporter" evidence="10">
    <location>
        <begin position="836"/>
        <end position="1082"/>
    </location>
</feature>
<dbReference type="InterPro" id="IPR003439">
    <property type="entry name" value="ABC_transporter-like_ATP-bd"/>
</dbReference>
<dbReference type="GO" id="GO:0005524">
    <property type="term" value="F:ATP binding"/>
    <property type="evidence" value="ECO:0007669"/>
    <property type="project" value="UniProtKB-KW"/>
</dbReference>
<dbReference type="InterPro" id="IPR017871">
    <property type="entry name" value="ABC_transporter-like_CS"/>
</dbReference>
<evidence type="ECO:0000256" key="9">
    <source>
        <dbReference type="SAM" id="Phobius"/>
    </source>
</evidence>
<evidence type="ECO:0000256" key="5">
    <source>
        <dbReference type="ARBA" id="ARBA00022741"/>
    </source>
</evidence>
<evidence type="ECO:0000256" key="3">
    <source>
        <dbReference type="ARBA" id="ARBA00007577"/>
    </source>
</evidence>
<evidence type="ECO:0000256" key="4">
    <source>
        <dbReference type="ARBA" id="ARBA00022692"/>
    </source>
</evidence>
<dbReference type="Gene3D" id="1.20.1560.10">
    <property type="entry name" value="ABC transporter type 1, transmembrane domain"/>
    <property type="match status" value="1"/>
</dbReference>
<dbReference type="InterPro" id="IPR039421">
    <property type="entry name" value="Type_1_exporter"/>
</dbReference>
<evidence type="ECO:0000256" key="7">
    <source>
        <dbReference type="ARBA" id="ARBA00022989"/>
    </source>
</evidence>
<proteinExistence type="inferred from homology"/>
<evidence type="ECO:0000256" key="6">
    <source>
        <dbReference type="ARBA" id="ARBA00022840"/>
    </source>
</evidence>
<dbReference type="Pfam" id="PF00664">
    <property type="entry name" value="ABC_membrane"/>
    <property type="match status" value="2"/>
</dbReference>
<feature type="transmembrane region" description="Helical" evidence="9">
    <location>
        <begin position="771"/>
        <end position="792"/>
    </location>
</feature>
<feature type="domain" description="ABC transmembrane type-1" evidence="11">
    <location>
        <begin position="16"/>
        <end position="147"/>
    </location>
</feature>
<dbReference type="Proteomes" id="UP000800041">
    <property type="component" value="Unassembled WGS sequence"/>
</dbReference>
<evidence type="ECO:0000259" key="10">
    <source>
        <dbReference type="PROSITE" id="PS50893"/>
    </source>
</evidence>
<keyword evidence="12" id="KW-0378">Hydrolase</keyword>
<protein>
    <submittedName>
        <fullName evidence="12">P-loop containing nucleoside triphosphate hydrolase protein</fullName>
    </submittedName>
</protein>
<comment type="similarity">
    <text evidence="2">Belongs to the ABC transporter superfamily. ABCB family. Mitochondrial peptide exporter (TC 3.A.1.212) subfamily.</text>
</comment>
<feature type="transmembrane region" description="Helical" evidence="9">
    <location>
        <begin position="733"/>
        <end position="759"/>
    </location>
</feature>
<feature type="transmembrane region" description="Helical" evidence="9">
    <location>
        <begin position="119"/>
        <end position="144"/>
    </location>
</feature>
<keyword evidence="5" id="KW-0547">Nucleotide-binding</keyword>
<evidence type="ECO:0000259" key="11">
    <source>
        <dbReference type="PROSITE" id="PS50929"/>
    </source>
</evidence>
<reference evidence="12" key="1">
    <citation type="journal article" date="2020" name="Stud. Mycol.">
        <title>101 Dothideomycetes genomes: a test case for predicting lifestyles and emergence of pathogens.</title>
        <authorList>
            <person name="Haridas S."/>
            <person name="Albert R."/>
            <person name="Binder M."/>
            <person name="Bloem J."/>
            <person name="Labutti K."/>
            <person name="Salamov A."/>
            <person name="Andreopoulos B."/>
            <person name="Baker S."/>
            <person name="Barry K."/>
            <person name="Bills G."/>
            <person name="Bluhm B."/>
            <person name="Cannon C."/>
            <person name="Castanera R."/>
            <person name="Culley D."/>
            <person name="Daum C."/>
            <person name="Ezra D."/>
            <person name="Gonzalez J."/>
            <person name="Henrissat B."/>
            <person name="Kuo A."/>
            <person name="Liang C."/>
            <person name="Lipzen A."/>
            <person name="Lutzoni F."/>
            <person name="Magnuson J."/>
            <person name="Mondo S."/>
            <person name="Nolan M."/>
            <person name="Ohm R."/>
            <person name="Pangilinan J."/>
            <person name="Park H.-J."/>
            <person name="Ramirez L."/>
            <person name="Alfaro M."/>
            <person name="Sun H."/>
            <person name="Tritt A."/>
            <person name="Yoshinaga Y."/>
            <person name="Zwiers L.-H."/>
            <person name="Turgeon B."/>
            <person name="Goodwin S."/>
            <person name="Spatafora J."/>
            <person name="Crous P."/>
            <person name="Grigoriev I."/>
        </authorList>
    </citation>
    <scope>NUCLEOTIDE SEQUENCE</scope>
    <source>
        <strain evidence="12">CBS 113979</strain>
    </source>
</reference>
<evidence type="ECO:0000256" key="1">
    <source>
        <dbReference type="ARBA" id="ARBA00004141"/>
    </source>
</evidence>
<dbReference type="InterPro" id="IPR036640">
    <property type="entry name" value="ABC1_TM_sf"/>
</dbReference>
<evidence type="ECO:0000256" key="8">
    <source>
        <dbReference type="ARBA" id="ARBA00023136"/>
    </source>
</evidence>
<dbReference type="GO" id="GO:0140359">
    <property type="term" value="F:ABC-type transporter activity"/>
    <property type="evidence" value="ECO:0007669"/>
    <property type="project" value="InterPro"/>
</dbReference>
<feature type="domain" description="ABC transporter" evidence="10">
    <location>
        <begin position="191"/>
        <end position="435"/>
    </location>
</feature>
<keyword evidence="4 9" id="KW-0812">Transmembrane</keyword>
<keyword evidence="7 9" id="KW-1133">Transmembrane helix</keyword>
<dbReference type="PANTHER" id="PTHR24221">
    <property type="entry name" value="ATP-BINDING CASSETTE SUB-FAMILY B"/>
    <property type="match status" value="1"/>
</dbReference>